<dbReference type="Gene3D" id="3.10.10.10">
    <property type="entry name" value="HIV Type 1 Reverse Transcriptase, subunit A, domain 1"/>
    <property type="match status" value="2"/>
</dbReference>
<evidence type="ECO:0000313" key="3">
    <source>
        <dbReference type="EMBL" id="KAA3484584.1"/>
    </source>
</evidence>
<dbReference type="SUPFAM" id="SSF56672">
    <property type="entry name" value="DNA/RNA polymerases"/>
    <property type="match status" value="1"/>
</dbReference>
<dbReference type="Gene3D" id="3.30.420.10">
    <property type="entry name" value="Ribonuclease H-like superfamily/Ribonuclease H"/>
    <property type="match status" value="1"/>
</dbReference>
<dbReference type="EMBL" id="SMMG02000002">
    <property type="protein sequence ID" value="KAA3484584.1"/>
    <property type="molecule type" value="Genomic_DNA"/>
</dbReference>
<name>A0A5B6WU34_9ROSI</name>
<dbReference type="Proteomes" id="UP000325315">
    <property type="component" value="Unassembled WGS sequence"/>
</dbReference>
<dbReference type="InterPro" id="IPR043502">
    <property type="entry name" value="DNA/RNA_pol_sf"/>
</dbReference>
<evidence type="ECO:0000259" key="2">
    <source>
        <dbReference type="PROSITE" id="PS50994"/>
    </source>
</evidence>
<keyword evidence="4" id="KW-1185">Reference proteome</keyword>
<dbReference type="GO" id="GO:0003676">
    <property type="term" value="F:nucleic acid binding"/>
    <property type="evidence" value="ECO:0007669"/>
    <property type="project" value="InterPro"/>
</dbReference>
<dbReference type="AlphaFoldDB" id="A0A5B6WU34"/>
<dbReference type="GO" id="GO:0015074">
    <property type="term" value="P:DNA integration"/>
    <property type="evidence" value="ECO:0007669"/>
    <property type="project" value="InterPro"/>
</dbReference>
<evidence type="ECO:0000313" key="4">
    <source>
        <dbReference type="Proteomes" id="UP000325315"/>
    </source>
</evidence>
<dbReference type="InterPro" id="IPR036397">
    <property type="entry name" value="RNaseH_sf"/>
</dbReference>
<dbReference type="Gene3D" id="3.30.70.270">
    <property type="match status" value="1"/>
</dbReference>
<comment type="caution">
    <text evidence="3">The sequence shown here is derived from an EMBL/GenBank/DDBJ whole genome shotgun (WGS) entry which is preliminary data.</text>
</comment>
<proteinExistence type="predicted"/>
<dbReference type="PANTHER" id="PTHR24559:SF444">
    <property type="entry name" value="REVERSE TRANSCRIPTASE DOMAIN-CONTAINING PROTEIN"/>
    <property type="match status" value="1"/>
</dbReference>
<feature type="domain" description="Integrase catalytic" evidence="2">
    <location>
        <begin position="366"/>
        <end position="504"/>
    </location>
</feature>
<accession>A0A5B6WU34</accession>
<dbReference type="SUPFAM" id="SSF53098">
    <property type="entry name" value="Ribonuclease H-like"/>
    <property type="match status" value="1"/>
</dbReference>
<dbReference type="FunFam" id="3.30.70.270:FF:000003">
    <property type="entry name" value="Transposon Ty3-G Gag-Pol polyprotein"/>
    <property type="match status" value="1"/>
</dbReference>
<dbReference type="CDD" id="cd01647">
    <property type="entry name" value="RT_LTR"/>
    <property type="match status" value="1"/>
</dbReference>
<dbReference type="PANTHER" id="PTHR24559">
    <property type="entry name" value="TRANSPOSON TY3-I GAG-POL POLYPROTEIN"/>
    <property type="match status" value="1"/>
</dbReference>
<dbReference type="OrthoDB" id="1938712at2759"/>
<dbReference type="Pfam" id="PF00078">
    <property type="entry name" value="RVT_1"/>
    <property type="match status" value="1"/>
</dbReference>
<dbReference type="InterPro" id="IPR053134">
    <property type="entry name" value="RNA-dir_DNA_polymerase"/>
</dbReference>
<dbReference type="InterPro" id="IPR012337">
    <property type="entry name" value="RNaseH-like_sf"/>
</dbReference>
<sequence length="504" mass="58186">MIVLPPLRDIPEMNEGLNALTRDLISICKKCWKYGCFDHYLKDCPERIEKDIDQTSEPSNPVSRGRPPRHPDNVSGSRGVTKDSMVKSEARAPARTYAIRAREDASTPDIITAISAQKYVRKGYDAYLAYVLDTKLKAQLQELTDRGFARPSHSPWGASVLFVKKKNGSLRLCIDYKYGHYEFLVMPFDLTNAPTVFMDLMKRIFRPYLDRFVVVFIDDTLVYSRDENEHADHLKIVLQTFREKQLYAKFSKCEFWLREASFLGHIVSAEAPMLVQPESSKEFVIYSDASLNGLGCVLMQEDKYKWLELLKDYDLVIDYYSGKANVVDALSRKSLGRICASKNSELVQKILYEAHNVKAEHQVPLGLLQPVTIQEWKWERVTMDFVSELPLYPKKKDVIWVIVDCLTKSTHFIPVRMDFSLDRYAELYVSEIVRLHGVPVSIISSRDPRFRSRFWSKLQEALGTQLHCSTALLPWTNDQSECVIQILEDMLRCYVLEFKGNCEK</sequence>
<evidence type="ECO:0000256" key="1">
    <source>
        <dbReference type="SAM" id="MobiDB-lite"/>
    </source>
</evidence>
<dbReference type="InterPro" id="IPR000477">
    <property type="entry name" value="RT_dom"/>
</dbReference>
<gene>
    <name evidence="3" type="ORF">EPI10_006659</name>
</gene>
<feature type="compositionally biased region" description="Basic and acidic residues" evidence="1">
    <location>
        <begin position="80"/>
        <end position="91"/>
    </location>
</feature>
<dbReference type="InterPro" id="IPR001584">
    <property type="entry name" value="Integrase_cat-core"/>
</dbReference>
<protein>
    <submittedName>
        <fullName evidence="3">DNA/RNA polymerases superfamily protein</fullName>
    </submittedName>
</protein>
<feature type="region of interest" description="Disordered" evidence="1">
    <location>
        <begin position="51"/>
        <end position="91"/>
    </location>
</feature>
<reference evidence="4" key="1">
    <citation type="journal article" date="2019" name="Plant Biotechnol. J.">
        <title>Genome sequencing of the Australian wild diploid species Gossypium australe highlights disease resistance and delayed gland morphogenesis.</title>
        <authorList>
            <person name="Cai Y."/>
            <person name="Cai X."/>
            <person name="Wang Q."/>
            <person name="Wang P."/>
            <person name="Zhang Y."/>
            <person name="Cai C."/>
            <person name="Xu Y."/>
            <person name="Wang K."/>
            <person name="Zhou Z."/>
            <person name="Wang C."/>
            <person name="Geng S."/>
            <person name="Li B."/>
            <person name="Dong Q."/>
            <person name="Hou Y."/>
            <person name="Wang H."/>
            <person name="Ai P."/>
            <person name="Liu Z."/>
            <person name="Yi F."/>
            <person name="Sun M."/>
            <person name="An G."/>
            <person name="Cheng J."/>
            <person name="Zhang Y."/>
            <person name="Shi Q."/>
            <person name="Xie Y."/>
            <person name="Shi X."/>
            <person name="Chang Y."/>
            <person name="Huang F."/>
            <person name="Chen Y."/>
            <person name="Hong S."/>
            <person name="Mi L."/>
            <person name="Sun Q."/>
            <person name="Zhang L."/>
            <person name="Zhou B."/>
            <person name="Peng R."/>
            <person name="Zhang X."/>
            <person name="Liu F."/>
        </authorList>
    </citation>
    <scope>NUCLEOTIDE SEQUENCE [LARGE SCALE GENOMIC DNA]</scope>
    <source>
        <strain evidence="4">cv. PA1801</strain>
    </source>
</reference>
<organism evidence="3 4">
    <name type="scientific">Gossypium australe</name>
    <dbReference type="NCBI Taxonomy" id="47621"/>
    <lineage>
        <taxon>Eukaryota</taxon>
        <taxon>Viridiplantae</taxon>
        <taxon>Streptophyta</taxon>
        <taxon>Embryophyta</taxon>
        <taxon>Tracheophyta</taxon>
        <taxon>Spermatophyta</taxon>
        <taxon>Magnoliopsida</taxon>
        <taxon>eudicotyledons</taxon>
        <taxon>Gunneridae</taxon>
        <taxon>Pentapetalae</taxon>
        <taxon>rosids</taxon>
        <taxon>malvids</taxon>
        <taxon>Malvales</taxon>
        <taxon>Malvaceae</taxon>
        <taxon>Malvoideae</taxon>
        <taxon>Gossypium</taxon>
    </lineage>
</organism>
<dbReference type="InterPro" id="IPR043128">
    <property type="entry name" value="Rev_trsase/Diguanyl_cyclase"/>
</dbReference>
<dbReference type="PROSITE" id="PS50994">
    <property type="entry name" value="INTEGRASE"/>
    <property type="match status" value="1"/>
</dbReference>